<dbReference type="SUPFAM" id="SSF64307">
    <property type="entry name" value="SirA-like"/>
    <property type="match status" value="1"/>
</dbReference>
<reference evidence="2 3" key="1">
    <citation type="submission" date="2024-06" db="EMBL/GenBank/DDBJ databases">
        <title>Genomic Encyclopedia of Type Strains, Phase IV (KMG-IV): sequencing the most valuable type-strain genomes for metagenomic binning, comparative biology and taxonomic classification.</title>
        <authorList>
            <person name="Goeker M."/>
        </authorList>
    </citation>
    <scope>NUCLEOTIDE SEQUENCE [LARGE SCALE GENOMIC DNA]</scope>
    <source>
        <strain evidence="2 3">DSM 21460</strain>
    </source>
</reference>
<dbReference type="SUPFAM" id="SSF75169">
    <property type="entry name" value="DsrEFH-like"/>
    <property type="match status" value="1"/>
</dbReference>
<dbReference type="InterPro" id="IPR027396">
    <property type="entry name" value="DsrEFH-like"/>
</dbReference>
<name>A0ABV2JE27_9FIRM</name>
<organism evidence="2 3">
    <name type="scientific">Peptoniphilus olsenii</name>
    <dbReference type="NCBI Taxonomy" id="411570"/>
    <lineage>
        <taxon>Bacteria</taxon>
        <taxon>Bacillati</taxon>
        <taxon>Bacillota</taxon>
        <taxon>Tissierellia</taxon>
        <taxon>Tissierellales</taxon>
        <taxon>Peptoniphilaceae</taxon>
        <taxon>Peptoniphilus</taxon>
    </lineage>
</organism>
<dbReference type="InterPro" id="IPR001455">
    <property type="entry name" value="TusA-like"/>
</dbReference>
<sequence>MKQVDARGIECPMPVIMAKRVINEGENEFSVLVNEQIAVDNLNKMAKQMNYETEVIEISDTEFELKFKKSEAKNENVKTNLENNDNYIVVFDADKIGEGDEDFSKKLIESFIVALTEQEKYPEYVICYNKGVYLTTVRQNTIEDFKKLEQSGVKILSCGLCLDNYCLKENLKVGKITNMYEIVSLMTTNRVVRP</sequence>
<dbReference type="EMBL" id="JBEPMA010000013">
    <property type="protein sequence ID" value="MET3618024.1"/>
    <property type="molecule type" value="Genomic_DNA"/>
</dbReference>
<accession>A0ABV2JE27</accession>
<feature type="domain" description="UPF0033" evidence="1">
    <location>
        <begin position="2"/>
        <end position="69"/>
    </location>
</feature>
<dbReference type="Proteomes" id="UP001549162">
    <property type="component" value="Unassembled WGS sequence"/>
</dbReference>
<dbReference type="InterPro" id="IPR019870">
    <property type="entry name" value="Se_metab_YedF"/>
</dbReference>
<dbReference type="RefSeq" id="WP_354368980.1">
    <property type="nucleotide sequence ID" value="NZ_JBEPMA010000013.1"/>
</dbReference>
<evidence type="ECO:0000313" key="2">
    <source>
        <dbReference type="EMBL" id="MET3618024.1"/>
    </source>
</evidence>
<dbReference type="InterPro" id="IPR036868">
    <property type="entry name" value="TusA-like_sf"/>
</dbReference>
<keyword evidence="3" id="KW-1185">Reference proteome</keyword>
<gene>
    <name evidence="2" type="ORF">ABID14_001659</name>
</gene>
<dbReference type="Gene3D" id="3.30.110.40">
    <property type="entry name" value="TusA-like domain"/>
    <property type="match status" value="1"/>
</dbReference>
<protein>
    <submittedName>
        <fullName evidence="2">Selenium metabolism protein YedF</fullName>
    </submittedName>
</protein>
<evidence type="ECO:0000313" key="3">
    <source>
        <dbReference type="Proteomes" id="UP001549162"/>
    </source>
</evidence>
<proteinExistence type="predicted"/>
<dbReference type="Pfam" id="PF01206">
    <property type="entry name" value="TusA"/>
    <property type="match status" value="1"/>
</dbReference>
<comment type="caution">
    <text evidence="2">The sequence shown here is derived from an EMBL/GenBank/DDBJ whole genome shotgun (WGS) entry which is preliminary data.</text>
</comment>
<evidence type="ECO:0000259" key="1">
    <source>
        <dbReference type="Pfam" id="PF01206"/>
    </source>
</evidence>
<dbReference type="NCBIfam" id="TIGR03527">
    <property type="entry name" value="selenium_YedF"/>
    <property type="match status" value="1"/>
</dbReference>